<evidence type="ECO:0000256" key="7">
    <source>
        <dbReference type="SAM" id="MobiDB-lite"/>
    </source>
</evidence>
<evidence type="ECO:0000256" key="5">
    <source>
        <dbReference type="ARBA" id="ARBA00022989"/>
    </source>
</evidence>
<dbReference type="Pfam" id="PF01569">
    <property type="entry name" value="PAP2"/>
    <property type="match status" value="1"/>
</dbReference>
<evidence type="ECO:0000259" key="8">
    <source>
        <dbReference type="PROSITE" id="PS50146"/>
    </source>
</evidence>
<evidence type="ECO:0000256" key="3">
    <source>
        <dbReference type="ARBA" id="ARBA00022692"/>
    </source>
</evidence>
<evidence type="ECO:0000313" key="10">
    <source>
        <dbReference type="Proteomes" id="UP000198318"/>
    </source>
</evidence>
<gene>
    <name evidence="9" type="ORF">SAMN05443665_1015109</name>
</gene>
<dbReference type="Gene3D" id="1.20.144.10">
    <property type="entry name" value="Phosphatidic acid phosphatase type 2/haloperoxidase"/>
    <property type="match status" value="1"/>
</dbReference>
<dbReference type="InterPro" id="IPR000326">
    <property type="entry name" value="PAP2/HPO"/>
</dbReference>
<keyword evidence="4" id="KW-0378">Hydrolase</keyword>
<dbReference type="SMART" id="SM00014">
    <property type="entry name" value="acidPPc"/>
    <property type="match status" value="1"/>
</dbReference>
<feature type="compositionally biased region" description="Low complexity" evidence="7">
    <location>
        <begin position="28"/>
        <end position="42"/>
    </location>
</feature>
<sequence length="552" mass="57925">MRVNHSRSIAVPSRSVIRRRHEPGHAASRSVSPRSVSPRSVSPGSVVLRRLGRADRWAFDRVAAARLRGLEYVLPRLSRFADHGVLWFTTAGVMGLTGRPRLRRAALRGAIAIAVASPAVNLLGKQAFRRKRPVVDLVPPIRIRWKLPTSHAFPSGHSASAAAFATGVALEAPRRLAVPVAVTAAAVAFSRVYTGAHYPGDVLAGLGVGALAGAGTRLVWPARPPVARVAPTAERAGAAEDGRGLVVVANTGAGPGAGGEAAGISLPGRPEVTLGLVRRELPAAEIVELDPDDDVDKAFHEAAERARVLGVVGGDGTVNAAAGAALKHGVPLLVVPGGTFDHFARALGIESAAEAIAAYRDGRLGRVDVAYAAPAGAGGDGAGGDGERLFLNTASFGAYTELVDRRERLERRIGKWPALAVAAVRTLRHSEPVELRVDGRALRVWLAFVGNCAYGSRGPAPTWRGRLDDGRLDIRMIVTGRRVPRVRAVAAVLAGPLHVMPGYRAWRAHGLEVVSMDGELRLARDGEVSSLPPAIRFGKHAGALAVFHPAAS</sequence>
<dbReference type="GO" id="GO:0016301">
    <property type="term" value="F:kinase activity"/>
    <property type="evidence" value="ECO:0007669"/>
    <property type="project" value="InterPro"/>
</dbReference>
<evidence type="ECO:0000313" key="9">
    <source>
        <dbReference type="EMBL" id="SNT07573.1"/>
    </source>
</evidence>
<dbReference type="PANTHER" id="PTHR14969:SF62">
    <property type="entry name" value="DECAPRENYLPHOSPHORYL-5-PHOSPHORIBOSE PHOSPHATASE RV3807C-RELATED"/>
    <property type="match status" value="1"/>
</dbReference>
<dbReference type="SUPFAM" id="SSF48317">
    <property type="entry name" value="Acid phosphatase/Vanadium-dependent haloperoxidase"/>
    <property type="match status" value="1"/>
</dbReference>
<keyword evidence="10" id="KW-1185">Reference proteome</keyword>
<dbReference type="GO" id="GO:0005886">
    <property type="term" value="C:plasma membrane"/>
    <property type="evidence" value="ECO:0007669"/>
    <property type="project" value="UniProtKB-SubCell"/>
</dbReference>
<dbReference type="EMBL" id="FZOR01000015">
    <property type="protein sequence ID" value="SNT07573.1"/>
    <property type="molecule type" value="Genomic_DNA"/>
</dbReference>
<protein>
    <submittedName>
        <fullName evidence="9">Undecaprenyl-diphosphatase</fullName>
    </submittedName>
</protein>
<keyword evidence="2" id="KW-1003">Cell membrane</keyword>
<dbReference type="Proteomes" id="UP000198318">
    <property type="component" value="Unassembled WGS sequence"/>
</dbReference>
<keyword evidence="5" id="KW-1133">Transmembrane helix</keyword>
<dbReference type="InterPro" id="IPR016064">
    <property type="entry name" value="NAD/diacylglycerol_kinase_sf"/>
</dbReference>
<organism evidence="9 10">
    <name type="scientific">Actinomadura meyerae</name>
    <dbReference type="NCBI Taxonomy" id="240840"/>
    <lineage>
        <taxon>Bacteria</taxon>
        <taxon>Bacillati</taxon>
        <taxon>Actinomycetota</taxon>
        <taxon>Actinomycetes</taxon>
        <taxon>Streptosporangiales</taxon>
        <taxon>Thermomonosporaceae</taxon>
        <taxon>Actinomadura</taxon>
    </lineage>
</organism>
<reference evidence="9 10" key="1">
    <citation type="submission" date="2017-06" db="EMBL/GenBank/DDBJ databases">
        <authorList>
            <person name="Kim H.J."/>
            <person name="Triplett B.A."/>
        </authorList>
    </citation>
    <scope>NUCLEOTIDE SEQUENCE [LARGE SCALE GENOMIC DNA]</scope>
    <source>
        <strain evidence="9 10">DSM 44715</strain>
    </source>
</reference>
<evidence type="ECO:0000256" key="2">
    <source>
        <dbReference type="ARBA" id="ARBA00022475"/>
    </source>
</evidence>
<comment type="subcellular location">
    <subcellularLocation>
        <location evidence="1">Cell membrane</location>
        <topology evidence="1">Multi-pass membrane protein</topology>
    </subcellularLocation>
</comment>
<dbReference type="InterPro" id="IPR001206">
    <property type="entry name" value="Diacylglycerol_kinase_cat_dom"/>
</dbReference>
<keyword evidence="3" id="KW-0812">Transmembrane</keyword>
<accession>A0A239JQE1</accession>
<dbReference type="SMART" id="SM00046">
    <property type="entry name" value="DAGKc"/>
    <property type="match status" value="1"/>
</dbReference>
<feature type="domain" description="DAGKc" evidence="8">
    <location>
        <begin position="239"/>
        <end position="376"/>
    </location>
</feature>
<name>A0A239JQE1_9ACTN</name>
<keyword evidence="6" id="KW-0472">Membrane</keyword>
<dbReference type="InterPro" id="IPR017438">
    <property type="entry name" value="ATP-NAD_kinase_N"/>
</dbReference>
<dbReference type="InterPro" id="IPR036938">
    <property type="entry name" value="PAP2/HPO_sf"/>
</dbReference>
<evidence type="ECO:0000256" key="6">
    <source>
        <dbReference type="ARBA" id="ARBA00023136"/>
    </source>
</evidence>
<dbReference type="Pfam" id="PF00781">
    <property type="entry name" value="DAGK_cat"/>
    <property type="match status" value="1"/>
</dbReference>
<dbReference type="GO" id="GO:0016787">
    <property type="term" value="F:hydrolase activity"/>
    <property type="evidence" value="ECO:0007669"/>
    <property type="project" value="UniProtKB-KW"/>
</dbReference>
<dbReference type="Pfam" id="PF19279">
    <property type="entry name" value="YegS_C"/>
    <property type="match status" value="1"/>
</dbReference>
<evidence type="ECO:0000256" key="1">
    <source>
        <dbReference type="ARBA" id="ARBA00004651"/>
    </source>
</evidence>
<proteinExistence type="predicted"/>
<evidence type="ECO:0000256" key="4">
    <source>
        <dbReference type="ARBA" id="ARBA00022801"/>
    </source>
</evidence>
<dbReference type="CDD" id="cd01610">
    <property type="entry name" value="PAP2_like"/>
    <property type="match status" value="1"/>
</dbReference>
<dbReference type="SUPFAM" id="SSF111331">
    <property type="entry name" value="NAD kinase/diacylglycerol kinase-like"/>
    <property type="match status" value="1"/>
</dbReference>
<dbReference type="PANTHER" id="PTHR14969">
    <property type="entry name" value="SPHINGOSINE-1-PHOSPHATE PHOSPHOHYDROLASE"/>
    <property type="match status" value="1"/>
</dbReference>
<dbReference type="PROSITE" id="PS50146">
    <property type="entry name" value="DAGK"/>
    <property type="match status" value="1"/>
</dbReference>
<feature type="region of interest" description="Disordered" evidence="7">
    <location>
        <begin position="1"/>
        <end position="42"/>
    </location>
</feature>
<dbReference type="InterPro" id="IPR045540">
    <property type="entry name" value="YegS/DAGK_C"/>
</dbReference>
<dbReference type="Gene3D" id="3.40.50.10330">
    <property type="entry name" value="Probable inorganic polyphosphate/atp-NAD kinase, domain 1"/>
    <property type="match status" value="1"/>
</dbReference>
<dbReference type="Gene3D" id="2.60.200.40">
    <property type="match status" value="1"/>
</dbReference>
<dbReference type="AlphaFoldDB" id="A0A239JQE1"/>